<dbReference type="RefSeq" id="WP_044943103.1">
    <property type="nucleotide sequence ID" value="NZ_KN174167.1"/>
</dbReference>
<evidence type="ECO:0000313" key="1">
    <source>
        <dbReference type="EMBL" id="KGF53476.1"/>
    </source>
</evidence>
<evidence type="ECO:0000313" key="2">
    <source>
        <dbReference type="Proteomes" id="UP000029585"/>
    </source>
</evidence>
<accession>A0A096B3E3</accession>
<sequence length="196" mass="22909">MEIRDYIEESMRKLVCRMPYIQLTKSNISDKNIGELEDTIQKKLPDSIKAYLMSYSLSVPIVTGRMLGDFSKTYCEENGRWRPLKTDEDVAITTLQVNLKAIGHELENFRELNTMFIKTNYICIGIYNEVYYVLLDTRNGGVVRVDTERVHTGMEEGTEEDIERFSLPFFKSFEDLLLCFFDGNLYDIDEMVFVKE</sequence>
<evidence type="ECO:0008006" key="3">
    <source>
        <dbReference type="Google" id="ProtNLM"/>
    </source>
</evidence>
<dbReference type="AlphaFoldDB" id="A0A096B3E3"/>
<name>A0A096B3E3_FLAPL</name>
<protein>
    <recommendedName>
        <fullName evidence="3">Knr4/Smi1-like domain-containing protein</fullName>
    </recommendedName>
</protein>
<dbReference type="HOGENOM" id="CLU_1388423_0_0_9"/>
<dbReference type="Proteomes" id="UP000029585">
    <property type="component" value="Unassembled WGS sequence"/>
</dbReference>
<dbReference type="Gene3D" id="3.40.1580.10">
    <property type="entry name" value="SMI1/KNR4-like"/>
    <property type="match status" value="1"/>
</dbReference>
<dbReference type="SUPFAM" id="SSF160631">
    <property type="entry name" value="SMI1/KNR4-like"/>
    <property type="match status" value="1"/>
</dbReference>
<dbReference type="eggNOG" id="ENOG50300M9">
    <property type="taxonomic scope" value="Bacteria"/>
</dbReference>
<dbReference type="PATRIC" id="fig|742738.3.peg.3804"/>
<proteinExistence type="predicted"/>
<dbReference type="EMBL" id="ADLO01000113">
    <property type="protein sequence ID" value="KGF53476.1"/>
    <property type="molecule type" value="Genomic_DNA"/>
</dbReference>
<comment type="caution">
    <text evidence="1">The sequence shown here is derived from an EMBL/GenBank/DDBJ whole genome shotgun (WGS) entry which is preliminary data.</text>
</comment>
<reference evidence="1 2" key="1">
    <citation type="submission" date="2011-08" db="EMBL/GenBank/DDBJ databases">
        <title>The Genome Sequence of Clostridium orbiscindens 1_3_50AFAA.</title>
        <authorList>
            <consortium name="The Broad Institute Genome Sequencing Platform"/>
            <person name="Earl A."/>
            <person name="Ward D."/>
            <person name="Feldgarden M."/>
            <person name="Gevers D."/>
            <person name="Daigneault M."/>
            <person name="Strauss J."/>
            <person name="Allen-Vercoe E."/>
            <person name="Young S.K."/>
            <person name="Zeng Q."/>
            <person name="Gargeya S."/>
            <person name="Fitzgerald M."/>
            <person name="Haas B."/>
            <person name="Abouelleil A."/>
            <person name="Alvarado L."/>
            <person name="Arachchi H.M."/>
            <person name="Berlin A."/>
            <person name="Brown A."/>
            <person name="Chapman S.B."/>
            <person name="Chen Z."/>
            <person name="Dunbar C."/>
            <person name="Freedman E."/>
            <person name="Gearin G."/>
            <person name="Gellesch M."/>
            <person name="Goldberg J."/>
            <person name="Griggs A."/>
            <person name="Gujja S."/>
            <person name="Heiman D."/>
            <person name="Howarth C."/>
            <person name="Larson L."/>
            <person name="Lui A."/>
            <person name="MacDonald P.J.P."/>
            <person name="Montmayeur A."/>
            <person name="Murphy C."/>
            <person name="Neiman D."/>
            <person name="Pearson M."/>
            <person name="Priest M."/>
            <person name="Roberts A."/>
            <person name="Saif S."/>
            <person name="Shea T."/>
            <person name="Shenoy N."/>
            <person name="Sisk P."/>
            <person name="Stolte C."/>
            <person name="Sykes S."/>
            <person name="Wortman J."/>
            <person name="Nusbaum C."/>
            <person name="Birren B."/>
        </authorList>
    </citation>
    <scope>NUCLEOTIDE SEQUENCE [LARGE SCALE GENOMIC DNA]</scope>
    <source>
        <strain evidence="1 2">1_3_50AFAA</strain>
    </source>
</reference>
<gene>
    <name evidence="1" type="ORF">HMPREF9460_03698</name>
</gene>
<keyword evidence="2" id="KW-1185">Reference proteome</keyword>
<organism evidence="1 2">
    <name type="scientific">Flavonifractor plautii 1_3_50AFAA</name>
    <dbReference type="NCBI Taxonomy" id="742738"/>
    <lineage>
        <taxon>Bacteria</taxon>
        <taxon>Bacillati</taxon>
        <taxon>Bacillota</taxon>
        <taxon>Clostridia</taxon>
        <taxon>Eubacteriales</taxon>
        <taxon>Oscillospiraceae</taxon>
        <taxon>Flavonifractor</taxon>
    </lineage>
</organism>
<dbReference type="InterPro" id="IPR037883">
    <property type="entry name" value="Knr4/Smi1-like_sf"/>
</dbReference>